<dbReference type="OrthoDB" id="9813621at2"/>
<evidence type="ECO:0000313" key="2">
    <source>
        <dbReference type="EMBL" id="KXN98283.1"/>
    </source>
</evidence>
<dbReference type="RefSeq" id="WP_062622760.1">
    <property type="nucleotide sequence ID" value="NZ_JRWG01000008.1"/>
</dbReference>
<sequence>MSPKRNHFKLTKNTRLYLILLFATVLLLIPLIAAQLTDEVNWDVSDFAVMGILLYGVGISCELVLRKIKKTSHRLLLCVFLLTVFLLVWAELAVGIFGSPFSGS</sequence>
<keyword evidence="1" id="KW-1133">Transmembrane helix</keyword>
<gene>
    <name evidence="2" type="ORF">LS48_12015</name>
</gene>
<keyword evidence="3" id="KW-1185">Reference proteome</keyword>
<keyword evidence="1" id="KW-0472">Membrane</keyword>
<reference evidence="2 3" key="2">
    <citation type="journal article" date="2016" name="Int. J. Syst. Evol. Microbiol.">
        <title>Vitellibacter aquimaris sp. nov., a marine bacterium isolated from seawater.</title>
        <authorList>
            <person name="Thevarajoo S."/>
            <person name="Selvaratnam C."/>
            <person name="Goh K.M."/>
            <person name="Hong K.W."/>
            <person name="Chan X.Y."/>
            <person name="Chan K.G."/>
            <person name="Chong C.S."/>
        </authorList>
    </citation>
    <scope>NUCLEOTIDE SEQUENCE [LARGE SCALE GENOMIC DNA]</scope>
    <source>
        <strain evidence="2 3">D-24</strain>
    </source>
</reference>
<feature type="transmembrane region" description="Helical" evidence="1">
    <location>
        <begin position="44"/>
        <end position="65"/>
    </location>
</feature>
<name>A0A137RFM8_9FLAO</name>
<accession>A0A137RFM8</accession>
<comment type="caution">
    <text evidence="2">The sequence shown here is derived from an EMBL/GenBank/DDBJ whole genome shotgun (WGS) entry which is preliminary data.</text>
</comment>
<dbReference type="STRING" id="1548749.LS48_12015"/>
<protein>
    <submittedName>
        <fullName evidence="2">Membrane protein</fullName>
    </submittedName>
</protein>
<keyword evidence="1" id="KW-0812">Transmembrane</keyword>
<dbReference type="Proteomes" id="UP000070138">
    <property type="component" value="Unassembled WGS sequence"/>
</dbReference>
<feature type="transmembrane region" description="Helical" evidence="1">
    <location>
        <begin position="77"/>
        <end position="98"/>
    </location>
</feature>
<evidence type="ECO:0000256" key="1">
    <source>
        <dbReference type="SAM" id="Phobius"/>
    </source>
</evidence>
<dbReference type="EMBL" id="JRWG01000008">
    <property type="protein sequence ID" value="KXN98283.1"/>
    <property type="molecule type" value="Genomic_DNA"/>
</dbReference>
<reference evidence="3" key="1">
    <citation type="submission" date="2014-10" db="EMBL/GenBank/DDBJ databases">
        <title>Genome sequencing of Vitellibacter sp. D-24.</title>
        <authorList>
            <person name="Thevarajoo S."/>
            <person name="Selvaratnam C."/>
            <person name="Goh K.M."/>
            <person name="Chong C.S."/>
        </authorList>
    </citation>
    <scope>NUCLEOTIDE SEQUENCE [LARGE SCALE GENOMIC DNA]</scope>
    <source>
        <strain evidence="3">D-24</strain>
    </source>
</reference>
<dbReference type="AlphaFoldDB" id="A0A137RFM8"/>
<proteinExistence type="predicted"/>
<evidence type="ECO:0000313" key="3">
    <source>
        <dbReference type="Proteomes" id="UP000070138"/>
    </source>
</evidence>
<organism evidence="2 3">
    <name type="scientific">Aequorivita aquimaris</name>
    <dbReference type="NCBI Taxonomy" id="1548749"/>
    <lineage>
        <taxon>Bacteria</taxon>
        <taxon>Pseudomonadati</taxon>
        <taxon>Bacteroidota</taxon>
        <taxon>Flavobacteriia</taxon>
        <taxon>Flavobacteriales</taxon>
        <taxon>Flavobacteriaceae</taxon>
        <taxon>Aequorivita</taxon>
    </lineage>
</organism>